<dbReference type="PANTHER" id="PTHR48022:SF7">
    <property type="entry name" value="MAJOR FACILITATOR SUPERFAMILY (MFS) PROFILE DOMAIN-CONTAINING PROTEIN-RELATED"/>
    <property type="match status" value="1"/>
</dbReference>
<sequence length="322" mass="35652">VVALPPESLIGALAATHSLPDGIGRKKTIIPFGLLNRFFPASVQVVSFWSSCIVVGRIISGVSVGLTSALVPIFYPWSSITWGILIQFGCNGVASFRIPWGLQTIPGIILSLGMTVFPESPRWLFDNEEEALQVLADLHGKGDKHNALVQLEYRYLIRIGLEGAKSYLDRLKHGNPRRFFLSSALQMWSQLSCMNIMIYYIIYVLQGAGLTGRRADLIPSNCLQFISIQSHLLTPPKVPAILYIDKWGRRLMLLVGALLMGFFFYLVGGLQGRFGQWGANAGERNWAFNTALAFAVPPGLATIAWKTYFIFGTFNFATFILS</sequence>
<comment type="subcellular location">
    <subcellularLocation>
        <location evidence="1">Membrane</location>
        <topology evidence="1">Multi-pass membrane protein</topology>
    </subcellularLocation>
</comment>
<dbReference type="OrthoDB" id="4142200at2759"/>
<dbReference type="Pfam" id="PF00083">
    <property type="entry name" value="Sugar_tr"/>
    <property type="match status" value="1"/>
</dbReference>
<dbReference type="AlphaFoldDB" id="A0A0C2SNL2"/>
<feature type="transmembrane region" description="Helical" evidence="8">
    <location>
        <begin position="187"/>
        <end position="205"/>
    </location>
</feature>
<keyword evidence="10" id="KW-1185">Reference proteome</keyword>
<keyword evidence="5 8" id="KW-1133">Transmembrane helix</keyword>
<evidence type="ECO:0000256" key="4">
    <source>
        <dbReference type="ARBA" id="ARBA00022692"/>
    </source>
</evidence>
<accession>A0A0C2SNL2</accession>
<evidence type="ECO:0000256" key="6">
    <source>
        <dbReference type="ARBA" id="ARBA00023136"/>
    </source>
</evidence>
<dbReference type="GO" id="GO:0016020">
    <property type="term" value="C:membrane"/>
    <property type="evidence" value="ECO:0007669"/>
    <property type="project" value="UniProtKB-SubCell"/>
</dbReference>
<dbReference type="STRING" id="946122.A0A0C2SNL2"/>
<dbReference type="HOGENOM" id="CLU_001265_30_12_1"/>
<evidence type="ECO:0000256" key="8">
    <source>
        <dbReference type="SAM" id="Phobius"/>
    </source>
</evidence>
<dbReference type="InterPro" id="IPR003663">
    <property type="entry name" value="Sugar/inositol_transpt"/>
</dbReference>
<dbReference type="Proteomes" id="UP000054549">
    <property type="component" value="Unassembled WGS sequence"/>
</dbReference>
<dbReference type="Gene3D" id="1.20.1250.20">
    <property type="entry name" value="MFS general substrate transporter like domains"/>
    <property type="match status" value="1"/>
</dbReference>
<comment type="catalytic activity">
    <reaction evidence="7">
        <text>myo-inositol(out) + H(+)(out) = myo-inositol(in) + H(+)(in)</text>
        <dbReference type="Rhea" id="RHEA:60364"/>
        <dbReference type="ChEBI" id="CHEBI:15378"/>
        <dbReference type="ChEBI" id="CHEBI:17268"/>
    </reaction>
</comment>
<keyword evidence="6 8" id="KW-0472">Membrane</keyword>
<feature type="transmembrane region" description="Helical" evidence="8">
    <location>
        <begin position="251"/>
        <end position="268"/>
    </location>
</feature>
<proteinExistence type="inferred from homology"/>
<evidence type="ECO:0000256" key="5">
    <source>
        <dbReference type="ARBA" id="ARBA00022989"/>
    </source>
</evidence>
<evidence type="ECO:0008006" key="11">
    <source>
        <dbReference type="Google" id="ProtNLM"/>
    </source>
</evidence>
<protein>
    <recommendedName>
        <fullName evidence="11">Major facilitator superfamily (MFS) profile domain-containing protein</fullName>
    </recommendedName>
</protein>
<dbReference type="PRINTS" id="PR00171">
    <property type="entry name" value="SUGRTRNSPORT"/>
</dbReference>
<evidence type="ECO:0000256" key="1">
    <source>
        <dbReference type="ARBA" id="ARBA00004141"/>
    </source>
</evidence>
<dbReference type="InterPro" id="IPR036259">
    <property type="entry name" value="MFS_trans_sf"/>
</dbReference>
<reference evidence="9 10" key="1">
    <citation type="submission" date="2014-04" db="EMBL/GenBank/DDBJ databases">
        <title>Evolutionary Origins and Diversification of the Mycorrhizal Mutualists.</title>
        <authorList>
            <consortium name="DOE Joint Genome Institute"/>
            <consortium name="Mycorrhizal Genomics Consortium"/>
            <person name="Kohler A."/>
            <person name="Kuo A."/>
            <person name="Nagy L.G."/>
            <person name="Floudas D."/>
            <person name="Copeland A."/>
            <person name="Barry K.W."/>
            <person name="Cichocki N."/>
            <person name="Veneault-Fourrey C."/>
            <person name="LaButti K."/>
            <person name="Lindquist E.A."/>
            <person name="Lipzen A."/>
            <person name="Lundell T."/>
            <person name="Morin E."/>
            <person name="Murat C."/>
            <person name="Riley R."/>
            <person name="Ohm R."/>
            <person name="Sun H."/>
            <person name="Tunlid A."/>
            <person name="Henrissat B."/>
            <person name="Grigoriev I.V."/>
            <person name="Hibbett D.S."/>
            <person name="Martin F."/>
        </authorList>
    </citation>
    <scope>NUCLEOTIDE SEQUENCE [LARGE SCALE GENOMIC DNA]</scope>
    <source>
        <strain evidence="9 10">Koide BX008</strain>
    </source>
</reference>
<dbReference type="InParanoid" id="A0A0C2SNL2"/>
<evidence type="ECO:0000256" key="2">
    <source>
        <dbReference type="ARBA" id="ARBA00010992"/>
    </source>
</evidence>
<evidence type="ECO:0000256" key="7">
    <source>
        <dbReference type="ARBA" id="ARBA00049119"/>
    </source>
</evidence>
<dbReference type="PANTHER" id="PTHR48022">
    <property type="entry name" value="PLASTIDIC GLUCOSE TRANSPORTER 4"/>
    <property type="match status" value="1"/>
</dbReference>
<dbReference type="GO" id="GO:0005351">
    <property type="term" value="F:carbohydrate:proton symporter activity"/>
    <property type="evidence" value="ECO:0007669"/>
    <property type="project" value="TreeGrafter"/>
</dbReference>
<gene>
    <name evidence="9" type="ORF">M378DRAFT_90750</name>
</gene>
<evidence type="ECO:0000256" key="3">
    <source>
        <dbReference type="ARBA" id="ARBA00022448"/>
    </source>
</evidence>
<dbReference type="InterPro" id="IPR050360">
    <property type="entry name" value="MFS_Sugar_Transporters"/>
</dbReference>
<dbReference type="SUPFAM" id="SSF103473">
    <property type="entry name" value="MFS general substrate transporter"/>
    <property type="match status" value="1"/>
</dbReference>
<comment type="similarity">
    <text evidence="2">Belongs to the major facilitator superfamily. Sugar transporter (TC 2.A.1.1) family.</text>
</comment>
<evidence type="ECO:0000313" key="10">
    <source>
        <dbReference type="Proteomes" id="UP000054549"/>
    </source>
</evidence>
<keyword evidence="3" id="KW-0813">Transport</keyword>
<dbReference type="EMBL" id="KN818500">
    <property type="protein sequence ID" value="KIL55559.1"/>
    <property type="molecule type" value="Genomic_DNA"/>
</dbReference>
<evidence type="ECO:0000313" key="9">
    <source>
        <dbReference type="EMBL" id="KIL55559.1"/>
    </source>
</evidence>
<dbReference type="InterPro" id="IPR005828">
    <property type="entry name" value="MFS_sugar_transport-like"/>
</dbReference>
<feature type="non-terminal residue" evidence="9">
    <location>
        <position position="1"/>
    </location>
</feature>
<keyword evidence="4 8" id="KW-0812">Transmembrane</keyword>
<organism evidence="9 10">
    <name type="scientific">Amanita muscaria (strain Koide BX008)</name>
    <dbReference type="NCBI Taxonomy" id="946122"/>
    <lineage>
        <taxon>Eukaryota</taxon>
        <taxon>Fungi</taxon>
        <taxon>Dikarya</taxon>
        <taxon>Basidiomycota</taxon>
        <taxon>Agaricomycotina</taxon>
        <taxon>Agaricomycetes</taxon>
        <taxon>Agaricomycetidae</taxon>
        <taxon>Agaricales</taxon>
        <taxon>Pluteineae</taxon>
        <taxon>Amanitaceae</taxon>
        <taxon>Amanita</taxon>
    </lineage>
</organism>
<name>A0A0C2SNL2_AMAMK</name>